<proteinExistence type="predicted"/>
<sequence>MRPLDEEEYLRRLRAEFPLVGFVADIRGGVWIAVQGRSLTVRAANGPELRARLLAALG</sequence>
<evidence type="ECO:0000313" key="2">
    <source>
        <dbReference type="Proteomes" id="UP000539313"/>
    </source>
</evidence>
<dbReference type="AlphaFoldDB" id="A0A7W3R6U4"/>
<gene>
    <name evidence="1" type="ORF">HNR21_001460</name>
</gene>
<dbReference type="RefSeq" id="WP_182704561.1">
    <property type="nucleotide sequence ID" value="NZ_JACJII010000001.1"/>
</dbReference>
<comment type="caution">
    <text evidence="1">The sequence shown here is derived from an EMBL/GenBank/DDBJ whole genome shotgun (WGS) entry which is preliminary data.</text>
</comment>
<reference evidence="1 2" key="1">
    <citation type="submission" date="2020-08" db="EMBL/GenBank/DDBJ databases">
        <title>Sequencing the genomes of 1000 actinobacteria strains.</title>
        <authorList>
            <person name="Klenk H.-P."/>
        </authorList>
    </citation>
    <scope>NUCLEOTIDE SEQUENCE [LARGE SCALE GENOMIC DNA]</scope>
    <source>
        <strain evidence="1 2">DSM 45823</strain>
    </source>
</reference>
<accession>A0A7W3R6U4</accession>
<dbReference type="Proteomes" id="UP000539313">
    <property type="component" value="Unassembled WGS sequence"/>
</dbReference>
<evidence type="ECO:0000313" key="1">
    <source>
        <dbReference type="EMBL" id="MBA9002578.1"/>
    </source>
</evidence>
<keyword evidence="2" id="KW-1185">Reference proteome</keyword>
<name>A0A7W3R6U4_9ACTN</name>
<protein>
    <submittedName>
        <fullName evidence="1">Uncharacterized protein</fullName>
    </submittedName>
</protein>
<dbReference type="EMBL" id="JACJII010000001">
    <property type="protein sequence ID" value="MBA9002578.1"/>
    <property type="molecule type" value="Genomic_DNA"/>
</dbReference>
<organism evidence="1 2">
    <name type="scientific">Thermomonospora cellulosilytica</name>
    <dbReference type="NCBI Taxonomy" id="1411118"/>
    <lineage>
        <taxon>Bacteria</taxon>
        <taxon>Bacillati</taxon>
        <taxon>Actinomycetota</taxon>
        <taxon>Actinomycetes</taxon>
        <taxon>Streptosporangiales</taxon>
        <taxon>Thermomonosporaceae</taxon>
        <taxon>Thermomonospora</taxon>
    </lineage>
</organism>